<evidence type="ECO:0000256" key="5">
    <source>
        <dbReference type="ARBA" id="ARBA00013229"/>
    </source>
</evidence>
<dbReference type="AlphaFoldDB" id="A0A0C9RNE6"/>
<dbReference type="PANTHER" id="PTHR31707">
    <property type="entry name" value="PECTINESTERASE"/>
    <property type="match status" value="1"/>
</dbReference>
<proteinExistence type="inferred from homology"/>
<keyword evidence="6" id="KW-0964">Secreted</keyword>
<keyword evidence="10" id="KW-0812">Transmembrane</keyword>
<evidence type="ECO:0000256" key="7">
    <source>
        <dbReference type="ARBA" id="ARBA00022801"/>
    </source>
</evidence>
<dbReference type="Gene3D" id="2.160.20.10">
    <property type="entry name" value="Single-stranded right-handed beta-helix, Pectin lyase-like"/>
    <property type="match status" value="1"/>
</dbReference>
<sequence>MSMGNSNTVRITAVMASLFITTLFLVLYRRHLPSNSNFKIHHNNERMLLQPSQLFPAVNEACSATQLPDLCKSSLSQVPANAGPQDIIRAAMDLSSEGAKRGRVLSKDLLAVSSENENITAAAKNCVEFMDYSTELVAKSRTAPLEGRIKDVKAWMSAALAYAYDCASDLRYVNTSQKVSAVIRHMDSVTNFTSNALNMVDALDTYGNNMALWRPPKTERQSSNPTSISQHRIADYSTNFEGKHDRIFGTAMLPNMTVSKEKGAVSSIQAAVNSAPDYSAQKFVIRIRAGVYEEIVRVPRSKTNLVFVGEGMERTVIRGSRYVPSLPGAVTVYDSAVVGVNGDGFVARDLTIENTYSGPMTHQAVALRVDSDLSAFYNCAFLSHQDTLYTHTLRQFYQNCTIEGTHDFIFGNAAAVLEGSTIRVRPRQLKSKHGEKDPLTAQGRTDPAQSTGLVFRGCSVDGTEEYIKDFKANPSVHMVFLGRPWKMYSRTVFMTSYLGQLIRPEGWMPWNGSFALDTLFYGEFRNYGPGAKINGRVPWCNQISDKSVGMYSVESFIQGNQWIPATQA</sequence>
<dbReference type="GO" id="GO:0042545">
    <property type="term" value="P:cell wall modification"/>
    <property type="evidence" value="ECO:0007669"/>
    <property type="project" value="InterPro"/>
</dbReference>
<comment type="subcellular location">
    <subcellularLocation>
        <location evidence="1">Secreted</location>
        <location evidence="1">Cell wall</location>
    </subcellularLocation>
</comment>
<dbReference type="EMBL" id="GCHU01008536">
    <property type="protein sequence ID" value="JAG88326.1"/>
    <property type="molecule type" value="Transcribed_RNA"/>
</dbReference>
<evidence type="ECO:0000256" key="3">
    <source>
        <dbReference type="ARBA" id="ARBA00006027"/>
    </source>
</evidence>
<dbReference type="InterPro" id="IPR006501">
    <property type="entry name" value="Pectinesterase_inhib_dom"/>
</dbReference>
<dbReference type="SUPFAM" id="SSF51126">
    <property type="entry name" value="Pectin lyase-like"/>
    <property type="match status" value="1"/>
</dbReference>
<evidence type="ECO:0000256" key="8">
    <source>
        <dbReference type="ARBA" id="ARBA00023085"/>
    </source>
</evidence>
<dbReference type="CDD" id="cd15798">
    <property type="entry name" value="PMEI-like_3"/>
    <property type="match status" value="1"/>
</dbReference>
<keyword evidence="8" id="KW-0063">Aspartyl esterase</keyword>
<keyword evidence="6" id="KW-0134">Cell wall</keyword>
<dbReference type="SUPFAM" id="SSF101148">
    <property type="entry name" value="Plant invertase/pectin methylesterase inhibitor"/>
    <property type="match status" value="1"/>
</dbReference>
<keyword evidence="10" id="KW-1133">Transmembrane helix</keyword>
<dbReference type="Pfam" id="PF01095">
    <property type="entry name" value="Pectinesterase"/>
    <property type="match status" value="1"/>
</dbReference>
<dbReference type="GO" id="GO:0004857">
    <property type="term" value="F:enzyme inhibitor activity"/>
    <property type="evidence" value="ECO:0007669"/>
    <property type="project" value="InterPro"/>
</dbReference>
<dbReference type="SMART" id="SM00856">
    <property type="entry name" value="PMEI"/>
    <property type="match status" value="1"/>
</dbReference>
<dbReference type="UniPathway" id="UPA00545">
    <property type="reaction ID" value="UER00823"/>
</dbReference>
<comment type="pathway">
    <text evidence="2">Glycan metabolism; pectin degradation; 2-dehydro-3-deoxy-D-gluconate from pectin: step 1/5.</text>
</comment>
<dbReference type="GO" id="GO:0045490">
    <property type="term" value="P:pectin catabolic process"/>
    <property type="evidence" value="ECO:0007669"/>
    <property type="project" value="UniProtKB-UniPathway"/>
</dbReference>
<feature type="region of interest" description="Disordered" evidence="9">
    <location>
        <begin position="426"/>
        <end position="450"/>
    </location>
</feature>
<evidence type="ECO:0000256" key="1">
    <source>
        <dbReference type="ARBA" id="ARBA00004191"/>
    </source>
</evidence>
<protein>
    <recommendedName>
        <fullName evidence="5">pectinesterase</fullName>
        <ecNumber evidence="5">3.1.1.11</ecNumber>
    </recommendedName>
</protein>
<dbReference type="Gene3D" id="1.20.140.40">
    <property type="entry name" value="Invertase/pectin methylesterase inhibitor family protein"/>
    <property type="match status" value="1"/>
</dbReference>
<keyword evidence="7" id="KW-0378">Hydrolase</keyword>
<dbReference type="InterPro" id="IPR011050">
    <property type="entry name" value="Pectin_lyase_fold/virulence"/>
</dbReference>
<evidence type="ECO:0000313" key="12">
    <source>
        <dbReference type="EMBL" id="JAG88326.1"/>
    </source>
</evidence>
<dbReference type="GO" id="GO:0030599">
    <property type="term" value="F:pectinesterase activity"/>
    <property type="evidence" value="ECO:0007669"/>
    <property type="project" value="UniProtKB-EC"/>
</dbReference>
<dbReference type="InterPro" id="IPR035513">
    <property type="entry name" value="Invertase/methylesterase_inhib"/>
</dbReference>
<evidence type="ECO:0000259" key="11">
    <source>
        <dbReference type="SMART" id="SM00856"/>
    </source>
</evidence>
<evidence type="ECO:0000256" key="2">
    <source>
        <dbReference type="ARBA" id="ARBA00005184"/>
    </source>
</evidence>
<evidence type="ECO:0000256" key="9">
    <source>
        <dbReference type="SAM" id="MobiDB-lite"/>
    </source>
</evidence>
<keyword evidence="10" id="KW-0472">Membrane</keyword>
<dbReference type="Pfam" id="PF04043">
    <property type="entry name" value="PMEI"/>
    <property type="match status" value="1"/>
</dbReference>
<evidence type="ECO:0000256" key="6">
    <source>
        <dbReference type="ARBA" id="ARBA00022512"/>
    </source>
</evidence>
<feature type="domain" description="Pectinesterase inhibitor" evidence="11">
    <location>
        <begin position="53"/>
        <end position="199"/>
    </location>
</feature>
<evidence type="ECO:0000256" key="10">
    <source>
        <dbReference type="SAM" id="Phobius"/>
    </source>
</evidence>
<dbReference type="EC" id="3.1.1.11" evidence="5"/>
<dbReference type="NCBIfam" id="TIGR01614">
    <property type="entry name" value="PME_inhib"/>
    <property type="match status" value="1"/>
</dbReference>
<accession>A0A0C9RNE6</accession>
<reference evidence="12" key="1">
    <citation type="submission" date="2015-02" db="EMBL/GenBank/DDBJ databases">
        <title>A transcriptome of Wollemia nobilis - a relic of Gondwana.</title>
        <authorList>
            <person name="Chia J.Y."/>
            <person name="Leong Y.S."/>
            <person name="Abdul Karim S."/>
            <person name="Wan Azmi N."/>
            <person name="Hercus R."/>
            <person name="Croft L."/>
        </authorList>
    </citation>
    <scope>NUCLEOTIDE SEQUENCE</scope>
    <source>
        <strain evidence="12">MaeBrown</strain>
        <tissue evidence="12">Leaf</tissue>
    </source>
</reference>
<dbReference type="InterPro" id="IPR012334">
    <property type="entry name" value="Pectin_lyas_fold"/>
</dbReference>
<organism evidence="12">
    <name type="scientific">Wollemia nobilis</name>
    <dbReference type="NCBI Taxonomy" id="56998"/>
    <lineage>
        <taxon>Eukaryota</taxon>
        <taxon>Viridiplantae</taxon>
        <taxon>Streptophyta</taxon>
        <taxon>Embryophyta</taxon>
        <taxon>Tracheophyta</taxon>
        <taxon>Spermatophyta</taxon>
        <taxon>Pinopsida</taxon>
        <taxon>Pinidae</taxon>
        <taxon>Conifers II</taxon>
        <taxon>Araucariales</taxon>
        <taxon>Araucariaceae</taxon>
        <taxon>Wollemia</taxon>
    </lineage>
</organism>
<comment type="similarity">
    <text evidence="4">In the C-terminal section; belongs to the pectinesterase family.</text>
</comment>
<evidence type="ECO:0000256" key="4">
    <source>
        <dbReference type="ARBA" id="ARBA00007786"/>
    </source>
</evidence>
<name>A0A0C9RNE6_9CONI</name>
<feature type="transmembrane region" description="Helical" evidence="10">
    <location>
        <begin position="7"/>
        <end position="28"/>
    </location>
</feature>
<comment type="similarity">
    <text evidence="3">In the N-terminal section; belongs to the PMEI family.</text>
</comment>
<dbReference type="InterPro" id="IPR000070">
    <property type="entry name" value="Pectinesterase_cat"/>
</dbReference>
<dbReference type="FunFam" id="2.160.20.10:FF:000029">
    <property type="entry name" value="Pectinesterase 4"/>
    <property type="match status" value="1"/>
</dbReference>